<feature type="chain" id="PRO_5012677560" evidence="1">
    <location>
        <begin position="21"/>
        <end position="274"/>
    </location>
</feature>
<keyword evidence="3" id="KW-1185">Reference proteome</keyword>
<gene>
    <name evidence="2" type="ORF">CRP01_16425</name>
</gene>
<keyword evidence="1" id="KW-0732">Signal</keyword>
<dbReference type="EMBL" id="PDUD01000021">
    <property type="protein sequence ID" value="PHN05574.1"/>
    <property type="molecule type" value="Genomic_DNA"/>
</dbReference>
<protein>
    <submittedName>
        <fullName evidence="2">Uncharacterized protein</fullName>
    </submittedName>
</protein>
<organism evidence="2 3">
    <name type="scientific">Flavilitoribacter nigricans (strain ATCC 23147 / DSM 23189 / NBRC 102662 / NCIMB 1420 / SS-2)</name>
    <name type="common">Lewinella nigricans</name>
    <dbReference type="NCBI Taxonomy" id="1122177"/>
    <lineage>
        <taxon>Bacteria</taxon>
        <taxon>Pseudomonadati</taxon>
        <taxon>Bacteroidota</taxon>
        <taxon>Saprospiria</taxon>
        <taxon>Saprospirales</taxon>
        <taxon>Lewinellaceae</taxon>
        <taxon>Flavilitoribacter</taxon>
    </lineage>
</organism>
<accession>A0A2D0NAP1</accession>
<evidence type="ECO:0000256" key="1">
    <source>
        <dbReference type="SAM" id="SignalP"/>
    </source>
</evidence>
<dbReference type="OrthoDB" id="5431540at2"/>
<sequence>MRNLILLFMTLFISSINLQAQSKEASLTAIQPYESFVFLEKDTVGMENRRLLTTINLKSTNYDVLLKKAEKEARRLGGNCLLITSHKAPNPWATRHRIKAKVFRIDNPESFEKEIPWHPSRPLKVCNFRGDRADNPLPSASTTAIDINIFSDPESGKTKAIIEARFKNEKSFFTPSAGSDDRLAIEQLVFDLTEVYARKLRKIIVEEVSSSDELIEIWQSKAGALLPEWYGKRNEFLEEVAENSDAQEQWREWVNGELDSLQAYNQTEFLLALR</sequence>
<dbReference type="RefSeq" id="WP_099151151.1">
    <property type="nucleotide sequence ID" value="NZ_PDUD01000021.1"/>
</dbReference>
<dbReference type="AlphaFoldDB" id="A0A2D0NAP1"/>
<evidence type="ECO:0000313" key="2">
    <source>
        <dbReference type="EMBL" id="PHN05574.1"/>
    </source>
</evidence>
<feature type="signal peptide" evidence="1">
    <location>
        <begin position="1"/>
        <end position="20"/>
    </location>
</feature>
<reference evidence="2 3" key="1">
    <citation type="submission" date="2017-10" db="EMBL/GenBank/DDBJ databases">
        <title>The draft genome sequence of Lewinella nigricans NBRC 102662.</title>
        <authorList>
            <person name="Wang K."/>
        </authorList>
    </citation>
    <scope>NUCLEOTIDE SEQUENCE [LARGE SCALE GENOMIC DNA]</scope>
    <source>
        <strain evidence="2 3">NBRC 102662</strain>
    </source>
</reference>
<dbReference type="Proteomes" id="UP000223913">
    <property type="component" value="Unassembled WGS sequence"/>
</dbReference>
<comment type="caution">
    <text evidence="2">The sequence shown here is derived from an EMBL/GenBank/DDBJ whole genome shotgun (WGS) entry which is preliminary data.</text>
</comment>
<proteinExistence type="predicted"/>
<evidence type="ECO:0000313" key="3">
    <source>
        <dbReference type="Proteomes" id="UP000223913"/>
    </source>
</evidence>
<name>A0A2D0NAP1_FLAN2</name>